<keyword evidence="9" id="KW-0066">ATP synthesis</keyword>
<dbReference type="AlphaFoldDB" id="A0A9Q4HH61"/>
<keyword evidence="13" id="KW-0966">Cell projection</keyword>
<evidence type="ECO:0000256" key="5">
    <source>
        <dbReference type="ARBA" id="ARBA00022840"/>
    </source>
</evidence>
<dbReference type="NCBIfam" id="TIGR03497">
    <property type="entry name" value="FliI_clade2"/>
    <property type="match status" value="1"/>
</dbReference>
<feature type="region of interest" description="Disordered" evidence="11">
    <location>
        <begin position="119"/>
        <end position="139"/>
    </location>
</feature>
<name>A0A9Q4HH61_BACSC</name>
<dbReference type="Gene3D" id="3.40.50.12240">
    <property type="match status" value="1"/>
</dbReference>
<dbReference type="InterPro" id="IPR050053">
    <property type="entry name" value="ATPase_alpha/beta_chains"/>
</dbReference>
<keyword evidence="2" id="KW-0813">Transport</keyword>
<dbReference type="EMBL" id="JALAPQ010000007">
    <property type="protein sequence ID" value="MCY8456557.1"/>
    <property type="molecule type" value="Genomic_DNA"/>
</dbReference>
<sequence>MKTQSLIDCIEMTDSYKRYGKVKRVIGLMIESKGPASSIGDVCLIYAKGQSGNVIKAEVVGFQEENILLMPYLEAASIAPGSIVEATGESLRVKVGAGLIGQVIDAFGEPLDGKLLPKGLSPVSTEQSPPNPMKRPPIREKMGVGVRSIDSLLTVGKGQRIGIFAGSGVGKSTLMGMIAKQTEADLNVIALVGERGREVREFIEKDLGDEGLKRSIVVVATSDQPALMRLKAAYTATAIAEYFRDKGQNVMFMMDSVTRVAMAQREIGLAAGEPPTTKGYTPSVFAILPRLLERTGANEHGTITAFYTVLVDGDDMNEPIADTVRGILDGHIVLDRALANKGQFPAVNILKSISRVMSNISTRQHLDAANKFRELLSTYQNSEDLINIGAYKRGSSREIDEAIQFYPQLIHFLKQGTDESALLEESIAALTSLTGNEE</sequence>
<organism evidence="13 14">
    <name type="scientific">Bacillus spizizenii</name>
    <name type="common">Bacillus subtilis subsp. spizizenii</name>
    <dbReference type="NCBI Taxonomy" id="96241"/>
    <lineage>
        <taxon>Bacteria</taxon>
        <taxon>Bacillati</taxon>
        <taxon>Bacillota</taxon>
        <taxon>Bacilli</taxon>
        <taxon>Bacillales</taxon>
        <taxon>Bacillaceae</taxon>
        <taxon>Bacillus</taxon>
    </lineage>
</organism>
<dbReference type="GO" id="GO:0030254">
    <property type="term" value="P:protein secretion by the type III secretion system"/>
    <property type="evidence" value="ECO:0007669"/>
    <property type="project" value="InterPro"/>
</dbReference>
<gene>
    <name evidence="13" type="primary">fliI</name>
    <name evidence="13" type="ORF">MOC89_06570</name>
</gene>
<comment type="caution">
    <text evidence="13">The sequence shown here is derived from an EMBL/GenBank/DDBJ whole genome shotgun (WGS) entry which is preliminary data.</text>
</comment>
<dbReference type="Pfam" id="PF02874">
    <property type="entry name" value="ATP-synt_ab_N"/>
    <property type="match status" value="1"/>
</dbReference>
<feature type="domain" description="AAA+ ATPase" evidence="12">
    <location>
        <begin position="157"/>
        <end position="338"/>
    </location>
</feature>
<evidence type="ECO:0000256" key="9">
    <source>
        <dbReference type="ARBA" id="ARBA00023310"/>
    </source>
</evidence>
<dbReference type="Proteomes" id="UP001078573">
    <property type="component" value="Unassembled WGS sequence"/>
</dbReference>
<dbReference type="PANTHER" id="PTHR15184:SF9">
    <property type="entry name" value="SPI-1 TYPE 3 SECRETION SYSTEM ATPASE"/>
    <property type="match status" value="1"/>
</dbReference>
<evidence type="ECO:0000256" key="7">
    <source>
        <dbReference type="ARBA" id="ARBA00022967"/>
    </source>
</evidence>
<dbReference type="InterPro" id="IPR000194">
    <property type="entry name" value="ATPase_F1/V1/A1_a/bsu_nucl-bd"/>
</dbReference>
<dbReference type="InterPro" id="IPR027417">
    <property type="entry name" value="P-loop_NTPase"/>
</dbReference>
<keyword evidence="5" id="KW-0067">ATP-binding</keyword>
<dbReference type="PANTHER" id="PTHR15184">
    <property type="entry name" value="ATP SYNTHASE"/>
    <property type="match status" value="1"/>
</dbReference>
<evidence type="ECO:0000256" key="2">
    <source>
        <dbReference type="ARBA" id="ARBA00022448"/>
    </source>
</evidence>
<evidence type="ECO:0000256" key="4">
    <source>
        <dbReference type="ARBA" id="ARBA00022741"/>
    </source>
</evidence>
<evidence type="ECO:0000256" key="11">
    <source>
        <dbReference type="SAM" id="MobiDB-lite"/>
    </source>
</evidence>
<keyword evidence="6" id="KW-0653">Protein transport</keyword>
<accession>A0A9Q4HH61</accession>
<dbReference type="GO" id="GO:0005524">
    <property type="term" value="F:ATP binding"/>
    <property type="evidence" value="ECO:0007669"/>
    <property type="project" value="UniProtKB-KW"/>
</dbReference>
<dbReference type="InterPro" id="IPR003593">
    <property type="entry name" value="AAA+_ATPase"/>
</dbReference>
<reference evidence="13" key="1">
    <citation type="submission" date="2022-02" db="EMBL/GenBank/DDBJ databases">
        <title>Crop Bioprotection Bacillus Genome Sequencing.</title>
        <authorList>
            <person name="Dunlap C."/>
        </authorList>
    </citation>
    <scope>NUCLEOTIDE SEQUENCE</scope>
    <source>
        <strain evidence="13">WR1O2A-53</strain>
    </source>
</reference>
<comment type="subcellular location">
    <subcellularLocation>
        <location evidence="1">Cytoplasm</location>
    </subcellularLocation>
</comment>
<dbReference type="CDD" id="cd18117">
    <property type="entry name" value="ATP-synt_flagellum-secretory_path_III_N"/>
    <property type="match status" value="1"/>
</dbReference>
<evidence type="ECO:0000256" key="3">
    <source>
        <dbReference type="ARBA" id="ARBA00022490"/>
    </source>
</evidence>
<dbReference type="GO" id="GO:0046933">
    <property type="term" value="F:proton-transporting ATP synthase activity, rotational mechanism"/>
    <property type="evidence" value="ECO:0007669"/>
    <property type="project" value="TreeGrafter"/>
</dbReference>
<proteinExistence type="predicted"/>
<keyword evidence="4" id="KW-0547">Nucleotide-binding</keyword>
<dbReference type="Pfam" id="PF18269">
    <property type="entry name" value="T3SS_ATPase_C"/>
    <property type="match status" value="1"/>
</dbReference>
<dbReference type="NCBIfam" id="TIGR01026">
    <property type="entry name" value="fliI_yscN"/>
    <property type="match status" value="1"/>
</dbReference>
<keyword evidence="13" id="KW-0969">Cilium</keyword>
<dbReference type="GO" id="GO:0005737">
    <property type="term" value="C:cytoplasm"/>
    <property type="evidence" value="ECO:0007669"/>
    <property type="project" value="UniProtKB-SubCell"/>
</dbReference>
<dbReference type="PROSITE" id="PS00152">
    <property type="entry name" value="ATPASE_ALPHA_BETA"/>
    <property type="match status" value="1"/>
</dbReference>
<evidence type="ECO:0000313" key="14">
    <source>
        <dbReference type="Proteomes" id="UP001078573"/>
    </source>
</evidence>
<dbReference type="CDD" id="cd18114">
    <property type="entry name" value="ATP-synt_flagellum-secretory_path_III_C"/>
    <property type="match status" value="1"/>
</dbReference>
<dbReference type="GO" id="GO:0071973">
    <property type="term" value="P:bacterial-type flagellum-dependent cell motility"/>
    <property type="evidence" value="ECO:0007669"/>
    <property type="project" value="InterPro"/>
</dbReference>
<dbReference type="SMART" id="SM00382">
    <property type="entry name" value="AAA"/>
    <property type="match status" value="1"/>
</dbReference>
<keyword evidence="13" id="KW-0282">Flagellum</keyword>
<dbReference type="InterPro" id="IPR022425">
    <property type="entry name" value="FliI_clade2"/>
</dbReference>
<evidence type="ECO:0000259" key="12">
    <source>
        <dbReference type="SMART" id="SM00382"/>
    </source>
</evidence>
<keyword evidence="7" id="KW-1278">Translocase</keyword>
<dbReference type="GO" id="GO:0044780">
    <property type="term" value="P:bacterial-type flagellum assembly"/>
    <property type="evidence" value="ECO:0007669"/>
    <property type="project" value="InterPro"/>
</dbReference>
<dbReference type="InterPro" id="IPR020003">
    <property type="entry name" value="ATPase_a/bsu_AS"/>
</dbReference>
<dbReference type="SUPFAM" id="SSF52540">
    <property type="entry name" value="P-loop containing nucleoside triphosphate hydrolases"/>
    <property type="match status" value="1"/>
</dbReference>
<dbReference type="GO" id="GO:0030257">
    <property type="term" value="C:type III protein secretion system complex"/>
    <property type="evidence" value="ECO:0007669"/>
    <property type="project" value="InterPro"/>
</dbReference>
<keyword evidence="8" id="KW-0406">Ion transport</keyword>
<protein>
    <submittedName>
        <fullName evidence="13">Flagellar protein export ATPase FliI</fullName>
    </submittedName>
</protein>
<dbReference type="InterPro" id="IPR040627">
    <property type="entry name" value="T3SS_ATPase_C"/>
</dbReference>
<evidence type="ECO:0000256" key="10">
    <source>
        <dbReference type="ARBA" id="ARBA00034006"/>
    </source>
</evidence>
<dbReference type="FunFam" id="3.40.50.12240:FF:000002">
    <property type="entry name" value="Flagellum-specific ATP synthase FliI"/>
    <property type="match status" value="1"/>
</dbReference>
<keyword evidence="3" id="KW-0963">Cytoplasm</keyword>
<dbReference type="InterPro" id="IPR004100">
    <property type="entry name" value="ATPase_F1/V1/A1_a/bsu_N"/>
</dbReference>
<dbReference type="InterPro" id="IPR005714">
    <property type="entry name" value="ATPase_T3SS_FliI/YscN"/>
</dbReference>
<evidence type="ECO:0000256" key="6">
    <source>
        <dbReference type="ARBA" id="ARBA00022927"/>
    </source>
</evidence>
<dbReference type="CDD" id="cd01136">
    <property type="entry name" value="ATPase_flagellum-secretory_path_III"/>
    <property type="match status" value="1"/>
</dbReference>
<evidence type="ECO:0000256" key="8">
    <source>
        <dbReference type="ARBA" id="ARBA00023065"/>
    </source>
</evidence>
<comment type="catalytic activity">
    <reaction evidence="10">
        <text>ATP + H2O + cellular proteinSide 1 = ADP + phosphate + cellular proteinSide 2.</text>
        <dbReference type="EC" id="7.4.2.8"/>
    </reaction>
</comment>
<dbReference type="GO" id="GO:0016887">
    <property type="term" value="F:ATP hydrolysis activity"/>
    <property type="evidence" value="ECO:0007669"/>
    <property type="project" value="InterPro"/>
</dbReference>
<dbReference type="Pfam" id="PF00006">
    <property type="entry name" value="ATP-synt_ab"/>
    <property type="match status" value="1"/>
</dbReference>
<evidence type="ECO:0000256" key="1">
    <source>
        <dbReference type="ARBA" id="ARBA00004496"/>
    </source>
</evidence>
<evidence type="ECO:0000313" key="13">
    <source>
        <dbReference type="EMBL" id="MCY8456557.1"/>
    </source>
</evidence>
<dbReference type="GO" id="GO:0008564">
    <property type="term" value="F:protein-exporting ATPase activity"/>
    <property type="evidence" value="ECO:0007669"/>
    <property type="project" value="UniProtKB-EC"/>
</dbReference>